<evidence type="ECO:0000313" key="3">
    <source>
        <dbReference type="Proteomes" id="UP001568698"/>
    </source>
</evidence>
<protein>
    <submittedName>
        <fullName evidence="2">Uncharacterized protein</fullName>
    </submittedName>
</protein>
<feature type="compositionally biased region" description="Gly residues" evidence="1">
    <location>
        <begin position="1"/>
        <end position="33"/>
    </location>
</feature>
<keyword evidence="3" id="KW-1185">Reference proteome</keyword>
<accession>A0ABV4JZD2</accession>
<proteinExistence type="predicted"/>
<organism evidence="2 3">
    <name type="scientific">Pseudodesulfovibrio karagichevae</name>
    <dbReference type="NCBI Taxonomy" id="3239305"/>
    <lineage>
        <taxon>Bacteria</taxon>
        <taxon>Pseudomonadati</taxon>
        <taxon>Thermodesulfobacteriota</taxon>
        <taxon>Desulfovibrionia</taxon>
        <taxon>Desulfovibrionales</taxon>
        <taxon>Desulfovibrionaceae</taxon>
    </lineage>
</organism>
<evidence type="ECO:0000313" key="2">
    <source>
        <dbReference type="EMBL" id="MEZ7195401.1"/>
    </source>
</evidence>
<sequence length="346" mass="35427">MPSLGGGGNYGGNDPSGGAGRDSGGYGMGGGDGRGNDSDRNSMWAQDPMTGRWTQVGAPSLMGGMMTTAAGYNMNRAADRASGGLGLQAYGIDSKQSPFHAGYYSNLQKNIKTAAEDRQKAFDAAYDDIFSKPGMSWDAKKQDLDALNKGLVGELEKRGYDMSGVRATHRSPGLMGMLGDFFGAKKADDVDTMREVEAQTPEWGMSPLGLGIGVLAPAVAEQVYGVTESPLAARAAKKGVGALATKISPTTPNAMGFVSNVMDAAGVPVTGPLSNAVGLISQARDLNYVGKTNPYGPAGAKDSYGSSAVGGMMSGPEAVTASLASGAGSEPNLAAMWQAWLANQAV</sequence>
<dbReference type="EMBL" id="JBGLYH010000002">
    <property type="protein sequence ID" value="MEZ7195401.1"/>
    <property type="molecule type" value="Genomic_DNA"/>
</dbReference>
<name>A0ABV4JZD2_9BACT</name>
<reference evidence="2 3" key="1">
    <citation type="submission" date="2024-08" db="EMBL/GenBank/DDBJ databases">
        <title>Sulfate-reducing bacteria isolated from formation water of the oil field in Kazakhstan and description of Pseudodesulfovibrio sp.</title>
        <authorList>
            <person name="Bidzhieva S.K."/>
            <person name="Tourova T.P."/>
            <person name="Grouzdev D.S."/>
            <person name="Beletsky A.V."/>
            <person name="Sokolova D.S."/>
            <person name="Samigullina S.R."/>
            <person name="Poltaraus A.B."/>
            <person name="Avtukh A.N."/>
            <person name="Tereshina V.M."/>
            <person name="Zhaparov N.S."/>
            <person name="Mardanov A.V."/>
            <person name="Nazina T.N."/>
        </authorList>
    </citation>
    <scope>NUCLEOTIDE SEQUENCE [LARGE SCALE GENOMIC DNA]</scope>
    <source>
        <strain evidence="2 3">9FUS</strain>
    </source>
</reference>
<dbReference type="Proteomes" id="UP001568698">
    <property type="component" value="Unassembled WGS sequence"/>
</dbReference>
<gene>
    <name evidence="2" type="ORF">AB6M95_01455</name>
</gene>
<comment type="caution">
    <text evidence="2">The sequence shown here is derived from an EMBL/GenBank/DDBJ whole genome shotgun (WGS) entry which is preliminary data.</text>
</comment>
<feature type="region of interest" description="Disordered" evidence="1">
    <location>
        <begin position="1"/>
        <end position="57"/>
    </location>
</feature>
<dbReference type="RefSeq" id="WP_371384952.1">
    <property type="nucleotide sequence ID" value="NZ_JBGLYH010000002.1"/>
</dbReference>
<evidence type="ECO:0000256" key="1">
    <source>
        <dbReference type="SAM" id="MobiDB-lite"/>
    </source>
</evidence>